<sequence>MSGLVEVRIDSPTGPVLGSFAIANTGGWTTFRNVLANMSAVTGTHTVYVTLTSGQPADFVSLDWITFAH</sequence>
<dbReference type="Gene3D" id="2.60.120.260">
    <property type="entry name" value="Galactose-binding domain-like"/>
    <property type="match status" value="1"/>
</dbReference>
<reference evidence="3" key="1">
    <citation type="journal article" date="2019" name="Int. J. Syst. Evol. Microbiol.">
        <title>The Global Catalogue of Microorganisms (GCM) 10K type strain sequencing project: providing services to taxonomists for standard genome sequencing and annotation.</title>
        <authorList>
            <consortium name="The Broad Institute Genomics Platform"/>
            <consortium name="The Broad Institute Genome Sequencing Center for Infectious Disease"/>
            <person name="Wu L."/>
            <person name="Ma J."/>
        </authorList>
    </citation>
    <scope>NUCLEOTIDE SEQUENCE [LARGE SCALE GENOMIC DNA]</scope>
    <source>
        <strain evidence="3">JCM 17441</strain>
    </source>
</reference>
<protein>
    <recommendedName>
        <fullName evidence="1">CBM6 domain-containing protein</fullName>
    </recommendedName>
</protein>
<proteinExistence type="predicted"/>
<dbReference type="PROSITE" id="PS51175">
    <property type="entry name" value="CBM6"/>
    <property type="match status" value="1"/>
</dbReference>
<organism evidence="2 3">
    <name type="scientific">Dactylosporangium darangshiense</name>
    <dbReference type="NCBI Taxonomy" id="579108"/>
    <lineage>
        <taxon>Bacteria</taxon>
        <taxon>Bacillati</taxon>
        <taxon>Actinomycetota</taxon>
        <taxon>Actinomycetes</taxon>
        <taxon>Micromonosporales</taxon>
        <taxon>Micromonosporaceae</taxon>
        <taxon>Dactylosporangium</taxon>
    </lineage>
</organism>
<gene>
    <name evidence="2" type="ORF">GCM10022255_104330</name>
</gene>
<dbReference type="Pfam" id="PF03422">
    <property type="entry name" value="CBM_6"/>
    <property type="match status" value="1"/>
</dbReference>
<dbReference type="InterPro" id="IPR008979">
    <property type="entry name" value="Galactose-bd-like_sf"/>
</dbReference>
<evidence type="ECO:0000313" key="3">
    <source>
        <dbReference type="Proteomes" id="UP001500620"/>
    </source>
</evidence>
<dbReference type="CDD" id="cd04084">
    <property type="entry name" value="CBM6_xylanase-like"/>
    <property type="match status" value="1"/>
</dbReference>
<dbReference type="EMBL" id="BAABAT010000060">
    <property type="protein sequence ID" value="GAA4263075.1"/>
    <property type="molecule type" value="Genomic_DNA"/>
</dbReference>
<name>A0ABP8DSS3_9ACTN</name>
<dbReference type="Proteomes" id="UP001500620">
    <property type="component" value="Unassembled WGS sequence"/>
</dbReference>
<feature type="domain" description="CBM6" evidence="1">
    <location>
        <begin position="1"/>
        <end position="68"/>
    </location>
</feature>
<evidence type="ECO:0000313" key="2">
    <source>
        <dbReference type="EMBL" id="GAA4263075.1"/>
    </source>
</evidence>
<evidence type="ECO:0000259" key="1">
    <source>
        <dbReference type="PROSITE" id="PS51175"/>
    </source>
</evidence>
<keyword evidence="3" id="KW-1185">Reference proteome</keyword>
<accession>A0ABP8DSS3</accession>
<comment type="caution">
    <text evidence="2">The sequence shown here is derived from an EMBL/GenBank/DDBJ whole genome shotgun (WGS) entry which is preliminary data.</text>
</comment>
<dbReference type="SUPFAM" id="SSF49785">
    <property type="entry name" value="Galactose-binding domain-like"/>
    <property type="match status" value="1"/>
</dbReference>
<dbReference type="InterPro" id="IPR005084">
    <property type="entry name" value="CBM6"/>
</dbReference>